<protein>
    <submittedName>
        <fullName evidence="1">Uncharacterized protein</fullName>
    </submittedName>
</protein>
<sequence>WIGALLSAAAKSGKLEFVFVELFHHEDPALEALRNLDSGHGIDTTDGRTYSEAVADGLEETARRLNNLVARGYLS</sequence>
<name>A0A382ZDT0_9ZZZZ</name>
<evidence type="ECO:0000313" key="1">
    <source>
        <dbReference type="EMBL" id="SVD93450.1"/>
    </source>
</evidence>
<gene>
    <name evidence="1" type="ORF">METZ01_LOCUS446304</name>
</gene>
<accession>A0A382ZDT0</accession>
<organism evidence="1">
    <name type="scientific">marine metagenome</name>
    <dbReference type="NCBI Taxonomy" id="408172"/>
    <lineage>
        <taxon>unclassified sequences</taxon>
        <taxon>metagenomes</taxon>
        <taxon>ecological metagenomes</taxon>
    </lineage>
</organism>
<feature type="non-terminal residue" evidence="1">
    <location>
        <position position="1"/>
    </location>
</feature>
<dbReference type="EMBL" id="UINC01182955">
    <property type="protein sequence ID" value="SVD93450.1"/>
    <property type="molecule type" value="Genomic_DNA"/>
</dbReference>
<proteinExistence type="predicted"/>
<dbReference type="AlphaFoldDB" id="A0A382ZDT0"/>
<reference evidence="1" key="1">
    <citation type="submission" date="2018-05" db="EMBL/GenBank/DDBJ databases">
        <authorList>
            <person name="Lanie J.A."/>
            <person name="Ng W.-L."/>
            <person name="Kazmierczak K.M."/>
            <person name="Andrzejewski T.M."/>
            <person name="Davidsen T.M."/>
            <person name="Wayne K.J."/>
            <person name="Tettelin H."/>
            <person name="Glass J.I."/>
            <person name="Rusch D."/>
            <person name="Podicherti R."/>
            <person name="Tsui H.-C.T."/>
            <person name="Winkler M.E."/>
        </authorList>
    </citation>
    <scope>NUCLEOTIDE SEQUENCE</scope>
</reference>